<dbReference type="AlphaFoldDB" id="A0A9J6CCX6"/>
<dbReference type="OrthoDB" id="6615450at2759"/>
<feature type="transmembrane region" description="Helical" evidence="1">
    <location>
        <begin position="221"/>
        <end position="241"/>
    </location>
</feature>
<evidence type="ECO:0000256" key="2">
    <source>
        <dbReference type="SAM" id="SignalP"/>
    </source>
</evidence>
<evidence type="ECO:0000313" key="4">
    <source>
        <dbReference type="Proteomes" id="UP001107558"/>
    </source>
</evidence>
<dbReference type="Proteomes" id="UP001107558">
    <property type="component" value="Chromosome 1"/>
</dbReference>
<evidence type="ECO:0000313" key="3">
    <source>
        <dbReference type="EMBL" id="KAG5680025.1"/>
    </source>
</evidence>
<name>A0A9J6CCX6_POLVA</name>
<keyword evidence="4" id="KW-1185">Reference proteome</keyword>
<dbReference type="Gene3D" id="2.40.128.20">
    <property type="match status" value="1"/>
</dbReference>
<keyword evidence="1" id="KW-1133">Transmembrane helix</keyword>
<dbReference type="InterPro" id="IPR012674">
    <property type="entry name" value="Calycin"/>
</dbReference>
<keyword evidence="1" id="KW-0812">Transmembrane</keyword>
<feature type="chain" id="PRO_5039904791" evidence="2">
    <location>
        <begin position="20"/>
        <end position="242"/>
    </location>
</feature>
<organism evidence="3 4">
    <name type="scientific">Polypedilum vanderplanki</name>
    <name type="common">Sleeping chironomid midge</name>
    <dbReference type="NCBI Taxonomy" id="319348"/>
    <lineage>
        <taxon>Eukaryota</taxon>
        <taxon>Metazoa</taxon>
        <taxon>Ecdysozoa</taxon>
        <taxon>Arthropoda</taxon>
        <taxon>Hexapoda</taxon>
        <taxon>Insecta</taxon>
        <taxon>Pterygota</taxon>
        <taxon>Neoptera</taxon>
        <taxon>Endopterygota</taxon>
        <taxon>Diptera</taxon>
        <taxon>Nematocera</taxon>
        <taxon>Chironomoidea</taxon>
        <taxon>Chironomidae</taxon>
        <taxon>Chironominae</taxon>
        <taxon>Polypedilum</taxon>
        <taxon>Polypedilum</taxon>
    </lineage>
</organism>
<accession>A0A9J6CCX6</accession>
<gene>
    <name evidence="3" type="ORF">PVAND_009558</name>
</gene>
<keyword evidence="2" id="KW-0732">Signal</keyword>
<comment type="caution">
    <text evidence="3">The sequence shown here is derived from an EMBL/GenBank/DDBJ whole genome shotgun (WGS) entry which is preliminary data.</text>
</comment>
<keyword evidence="1" id="KW-0472">Membrane</keyword>
<dbReference type="EMBL" id="JADBJN010000001">
    <property type="protein sequence ID" value="KAG5680025.1"/>
    <property type="molecule type" value="Genomic_DNA"/>
</dbReference>
<dbReference type="SUPFAM" id="SSF50814">
    <property type="entry name" value="Lipocalins"/>
    <property type="match status" value="1"/>
</dbReference>
<proteinExistence type="predicted"/>
<reference evidence="3" key="1">
    <citation type="submission" date="2021-03" db="EMBL/GenBank/DDBJ databases">
        <title>Chromosome level genome of the anhydrobiotic midge Polypedilum vanderplanki.</title>
        <authorList>
            <person name="Yoshida Y."/>
            <person name="Kikawada T."/>
            <person name="Gusev O."/>
        </authorList>
    </citation>
    <scope>NUCLEOTIDE SEQUENCE</scope>
    <source>
        <strain evidence="3">NIAS01</strain>
        <tissue evidence="3">Whole body or cell culture</tissue>
    </source>
</reference>
<feature type="signal peptide" evidence="2">
    <location>
        <begin position="1"/>
        <end position="19"/>
    </location>
</feature>
<protein>
    <submittedName>
        <fullName evidence="3">Uncharacterized protein</fullName>
    </submittedName>
</protein>
<evidence type="ECO:0000256" key="1">
    <source>
        <dbReference type="SAM" id="Phobius"/>
    </source>
</evidence>
<sequence>MKVEFQALFLVLFYRVVLADVDYLSRCPEYNPQNELDIELISGLWFGAEIITHYYEGRGQSQSFDSCIIIQIEEIVEDYNYDYDERSLFYSRRTDFSPLRYRFLKVQLNEGDKSAEYTLKFNGTKRGMWIGTEPPRGSVLKKHLHHSHFSGTIQVMKAVANQLVLTFCERSELFTVILTRTKNIAVDDIESIHNLLQRRGLNLQSVRELCRYISSAIRFTLPLKILLPFTTFMTMIMGILLN</sequence>